<feature type="chain" id="PRO_5045096000" description="Fibronectin type III domain-containing protein" evidence="2">
    <location>
        <begin position="21"/>
        <end position="133"/>
    </location>
</feature>
<dbReference type="EMBL" id="JAQNDO010000001">
    <property type="protein sequence ID" value="MDC0746204.1"/>
    <property type="molecule type" value="Genomic_DNA"/>
</dbReference>
<evidence type="ECO:0008006" key="5">
    <source>
        <dbReference type="Google" id="ProtNLM"/>
    </source>
</evidence>
<feature type="signal peptide" evidence="2">
    <location>
        <begin position="1"/>
        <end position="20"/>
    </location>
</feature>
<dbReference type="Proteomes" id="UP001221411">
    <property type="component" value="Unassembled WGS sequence"/>
</dbReference>
<dbReference type="RefSeq" id="WP_271924486.1">
    <property type="nucleotide sequence ID" value="NZ_JAQNDO010000001.1"/>
</dbReference>
<reference evidence="3 4" key="1">
    <citation type="submission" date="2022-11" db="EMBL/GenBank/DDBJ databases">
        <title>Minimal conservation of predation-associated metabolite biosynthetic gene clusters underscores biosynthetic potential of Myxococcota including descriptions for ten novel species: Archangium lansinium sp. nov., Myxococcus landrumus sp. nov., Nannocystis bai.</title>
        <authorList>
            <person name="Ahearne A."/>
            <person name="Stevens C."/>
            <person name="Dowd S."/>
        </authorList>
    </citation>
    <scope>NUCLEOTIDE SEQUENCE [LARGE SCALE GENOMIC DNA]</scope>
    <source>
        <strain evidence="3 4">RJM3</strain>
    </source>
</reference>
<gene>
    <name evidence="3" type="ORF">POL67_33055</name>
</gene>
<proteinExistence type="predicted"/>
<evidence type="ECO:0000256" key="2">
    <source>
        <dbReference type="SAM" id="SignalP"/>
    </source>
</evidence>
<feature type="region of interest" description="Disordered" evidence="1">
    <location>
        <begin position="24"/>
        <end position="43"/>
    </location>
</feature>
<dbReference type="Gene3D" id="2.60.40.10">
    <property type="entry name" value="Immunoglobulins"/>
    <property type="match status" value="1"/>
</dbReference>
<dbReference type="InterPro" id="IPR013783">
    <property type="entry name" value="Ig-like_fold"/>
</dbReference>
<evidence type="ECO:0000256" key="1">
    <source>
        <dbReference type="SAM" id="MobiDB-lite"/>
    </source>
</evidence>
<comment type="caution">
    <text evidence="3">The sequence shown here is derived from an EMBL/GenBank/DDBJ whole genome shotgun (WGS) entry which is preliminary data.</text>
</comment>
<name>A0ABT5EXW7_9BACT</name>
<evidence type="ECO:0000313" key="4">
    <source>
        <dbReference type="Proteomes" id="UP001221411"/>
    </source>
</evidence>
<keyword evidence="4" id="KW-1185">Reference proteome</keyword>
<keyword evidence="2" id="KW-0732">Signal</keyword>
<dbReference type="PROSITE" id="PS51257">
    <property type="entry name" value="PROKAR_LIPOPROTEIN"/>
    <property type="match status" value="1"/>
</dbReference>
<accession>A0ABT5EXW7</accession>
<sequence>MKRFASSFSCVLVLLAGACASEVDPADSEPTGDAAGGPSWSGPLEAPVLEDVIPMSKVLRVRWSLVSPCEEVEAERRTDADTFALAFTAEGTDTDHVDEGANEDQAYTYRLRCVRGEETSAFSNTLSANPFIE</sequence>
<protein>
    <recommendedName>
        <fullName evidence="5">Fibronectin type III domain-containing protein</fullName>
    </recommendedName>
</protein>
<organism evidence="3 4">
    <name type="scientific">Polyangium mundeleinium</name>
    <dbReference type="NCBI Taxonomy" id="2995306"/>
    <lineage>
        <taxon>Bacteria</taxon>
        <taxon>Pseudomonadati</taxon>
        <taxon>Myxococcota</taxon>
        <taxon>Polyangia</taxon>
        <taxon>Polyangiales</taxon>
        <taxon>Polyangiaceae</taxon>
        <taxon>Polyangium</taxon>
    </lineage>
</organism>
<evidence type="ECO:0000313" key="3">
    <source>
        <dbReference type="EMBL" id="MDC0746204.1"/>
    </source>
</evidence>